<evidence type="ECO:0000313" key="1">
    <source>
        <dbReference type="EMBL" id="CAE7288462.1"/>
    </source>
</evidence>
<keyword evidence="2" id="KW-1185">Reference proteome</keyword>
<dbReference type="AlphaFoldDB" id="A0A812N577"/>
<gene>
    <name evidence="1" type="ORF">SNAT2548_LOCUS15239</name>
</gene>
<protein>
    <submittedName>
        <fullName evidence="1">Uncharacterized protein</fullName>
    </submittedName>
</protein>
<reference evidence="1" key="1">
    <citation type="submission" date="2021-02" db="EMBL/GenBank/DDBJ databases">
        <authorList>
            <person name="Dougan E. K."/>
            <person name="Rhodes N."/>
            <person name="Thang M."/>
            <person name="Chan C."/>
        </authorList>
    </citation>
    <scope>NUCLEOTIDE SEQUENCE</scope>
</reference>
<dbReference type="Proteomes" id="UP000604046">
    <property type="component" value="Unassembled WGS sequence"/>
</dbReference>
<sequence length="141" mass="15860">MSFCNNADCHKARHFSSTHLNSPNPAPSTFLRFWRPRSRLGFLDALYCACLQTISQMLAICLCAPRPACCNLFRGQGTTKTCQSRPVSFANDVLGRYCRCEGSRESVFNKNRQLPNLKKGSVCPCSQLVNDIRQDMTDQAF</sequence>
<organism evidence="1 2">
    <name type="scientific">Symbiodinium natans</name>
    <dbReference type="NCBI Taxonomy" id="878477"/>
    <lineage>
        <taxon>Eukaryota</taxon>
        <taxon>Sar</taxon>
        <taxon>Alveolata</taxon>
        <taxon>Dinophyceae</taxon>
        <taxon>Suessiales</taxon>
        <taxon>Symbiodiniaceae</taxon>
        <taxon>Symbiodinium</taxon>
    </lineage>
</organism>
<dbReference type="EMBL" id="CAJNDS010001902">
    <property type="protein sequence ID" value="CAE7288462.1"/>
    <property type="molecule type" value="Genomic_DNA"/>
</dbReference>
<comment type="caution">
    <text evidence="1">The sequence shown here is derived from an EMBL/GenBank/DDBJ whole genome shotgun (WGS) entry which is preliminary data.</text>
</comment>
<evidence type="ECO:0000313" key="2">
    <source>
        <dbReference type="Proteomes" id="UP000604046"/>
    </source>
</evidence>
<name>A0A812N577_9DINO</name>
<proteinExistence type="predicted"/>
<accession>A0A812N577</accession>